<feature type="domain" description="SPOR" evidence="3">
    <location>
        <begin position="182"/>
        <end position="261"/>
    </location>
</feature>
<sequence>MAARRGKSQAKRNSSQATPGWVWLILGLLIGAGVFFIFFNKDGNDFNPYRPQPNPQARPASASSADDEPVAPDADADEQPAASAKEDKGKEQQYDFYTLLPGKEVQMTDAEVAASAREEDARKARAALENKPDPTAAASSQPKPIDEDAASLAKPEPTSKPAATTASQPATPAAPAATVASAAPSGRYILQAGAFGASSDAEATKAKIALAGLNARVESAEINGKTVYRVRMGPYSSATDLAEAKQKLSASGLPAMAIKAQ</sequence>
<gene>
    <name evidence="4" type="ORF">ABB29_00075</name>
</gene>
<evidence type="ECO:0000313" key="4">
    <source>
        <dbReference type="EMBL" id="KRG71913.1"/>
    </source>
</evidence>
<evidence type="ECO:0000256" key="2">
    <source>
        <dbReference type="SAM" id="Phobius"/>
    </source>
</evidence>
<feature type="region of interest" description="Disordered" evidence="1">
    <location>
        <begin position="47"/>
        <end position="179"/>
    </location>
</feature>
<feature type="compositionally biased region" description="Low complexity" evidence="1">
    <location>
        <begin position="153"/>
        <end position="179"/>
    </location>
</feature>
<feature type="transmembrane region" description="Helical" evidence="2">
    <location>
        <begin position="21"/>
        <end position="39"/>
    </location>
</feature>
<feature type="compositionally biased region" description="Acidic residues" evidence="1">
    <location>
        <begin position="65"/>
        <end position="78"/>
    </location>
</feature>
<comment type="caution">
    <text evidence="4">The sequence shown here is derived from an EMBL/GenBank/DDBJ whole genome shotgun (WGS) entry which is preliminary data.</text>
</comment>
<dbReference type="GO" id="GO:0032153">
    <property type="term" value="C:cell division site"/>
    <property type="evidence" value="ECO:0007669"/>
    <property type="project" value="TreeGrafter"/>
</dbReference>
<name>A0A0R0CPP5_9GAMM</name>
<dbReference type="InterPro" id="IPR036680">
    <property type="entry name" value="SPOR-like_sf"/>
</dbReference>
<dbReference type="GO" id="GO:0032506">
    <property type="term" value="P:cytokinetic process"/>
    <property type="evidence" value="ECO:0007669"/>
    <property type="project" value="TreeGrafter"/>
</dbReference>
<proteinExistence type="predicted"/>
<organism evidence="4 5">
    <name type="scientific">Pseudoxanthomonas dokdonensis</name>
    <dbReference type="NCBI Taxonomy" id="344882"/>
    <lineage>
        <taxon>Bacteria</taxon>
        <taxon>Pseudomonadati</taxon>
        <taxon>Pseudomonadota</taxon>
        <taxon>Gammaproteobacteria</taxon>
        <taxon>Lysobacterales</taxon>
        <taxon>Lysobacteraceae</taxon>
        <taxon>Pseudoxanthomonas</taxon>
    </lineage>
</organism>
<dbReference type="Gene3D" id="3.30.70.1070">
    <property type="entry name" value="Sporulation related repeat"/>
    <property type="match status" value="1"/>
</dbReference>
<dbReference type="EMBL" id="LDJL01000001">
    <property type="protein sequence ID" value="KRG71913.1"/>
    <property type="molecule type" value="Genomic_DNA"/>
</dbReference>
<dbReference type="RefSeq" id="WP_057656574.1">
    <property type="nucleotide sequence ID" value="NZ_LDJL01000001.1"/>
</dbReference>
<evidence type="ECO:0000256" key="1">
    <source>
        <dbReference type="SAM" id="MobiDB-lite"/>
    </source>
</evidence>
<dbReference type="GO" id="GO:0030428">
    <property type="term" value="C:cell septum"/>
    <property type="evidence" value="ECO:0007669"/>
    <property type="project" value="TreeGrafter"/>
</dbReference>
<dbReference type="AlphaFoldDB" id="A0A0R0CPP5"/>
<accession>A0A0R0CPP5</accession>
<dbReference type="InterPro" id="IPR007730">
    <property type="entry name" value="SPOR-like_dom"/>
</dbReference>
<evidence type="ECO:0000313" key="5">
    <source>
        <dbReference type="Proteomes" id="UP000052052"/>
    </source>
</evidence>
<dbReference type="PROSITE" id="PS51724">
    <property type="entry name" value="SPOR"/>
    <property type="match status" value="1"/>
</dbReference>
<keyword evidence="2" id="KW-0812">Transmembrane</keyword>
<dbReference type="InterPro" id="IPR052521">
    <property type="entry name" value="Cell_div_SPOR-domain"/>
</dbReference>
<keyword evidence="2" id="KW-0472">Membrane</keyword>
<reference evidence="4 5" key="1">
    <citation type="submission" date="2015-05" db="EMBL/GenBank/DDBJ databases">
        <title>Genome sequencing and analysis of members of genus Stenotrophomonas.</title>
        <authorList>
            <person name="Patil P.P."/>
            <person name="Midha S."/>
            <person name="Patil P.B."/>
        </authorList>
    </citation>
    <scope>NUCLEOTIDE SEQUENCE [LARGE SCALE GENOMIC DNA]</scope>
    <source>
        <strain evidence="4 5">DSM 21858</strain>
    </source>
</reference>
<dbReference type="SUPFAM" id="SSF110997">
    <property type="entry name" value="Sporulation related repeat"/>
    <property type="match status" value="1"/>
</dbReference>
<dbReference type="OrthoDB" id="8558195at2"/>
<dbReference type="Pfam" id="PF05036">
    <property type="entry name" value="SPOR"/>
    <property type="match status" value="1"/>
</dbReference>
<feature type="compositionally biased region" description="Basic and acidic residues" evidence="1">
    <location>
        <begin position="116"/>
        <end position="132"/>
    </location>
</feature>
<dbReference type="Proteomes" id="UP000052052">
    <property type="component" value="Unassembled WGS sequence"/>
</dbReference>
<dbReference type="STRING" id="344882.ABB29_00075"/>
<protein>
    <submittedName>
        <fullName evidence="4">Sporulation protein</fullName>
    </submittedName>
</protein>
<keyword evidence="2" id="KW-1133">Transmembrane helix</keyword>
<dbReference type="PATRIC" id="fig|344882.3.peg.15"/>
<keyword evidence="5" id="KW-1185">Reference proteome</keyword>
<dbReference type="GO" id="GO:0042834">
    <property type="term" value="F:peptidoglycan binding"/>
    <property type="evidence" value="ECO:0007669"/>
    <property type="project" value="InterPro"/>
</dbReference>
<dbReference type="PANTHER" id="PTHR38687:SF1">
    <property type="entry name" value="CELL DIVISION PROTEIN DEDD"/>
    <property type="match status" value="1"/>
</dbReference>
<feature type="compositionally biased region" description="Basic and acidic residues" evidence="1">
    <location>
        <begin position="84"/>
        <end position="93"/>
    </location>
</feature>
<evidence type="ECO:0000259" key="3">
    <source>
        <dbReference type="PROSITE" id="PS51724"/>
    </source>
</evidence>
<dbReference type="PANTHER" id="PTHR38687">
    <property type="entry name" value="CELL DIVISION PROTEIN DEDD-RELATED"/>
    <property type="match status" value="1"/>
</dbReference>